<organism evidence="2 3">
    <name type="scientific">Parascaris univalens</name>
    <name type="common">Nematode worm</name>
    <dbReference type="NCBI Taxonomy" id="6257"/>
    <lineage>
        <taxon>Eukaryota</taxon>
        <taxon>Metazoa</taxon>
        <taxon>Ecdysozoa</taxon>
        <taxon>Nematoda</taxon>
        <taxon>Chromadorea</taxon>
        <taxon>Rhabditida</taxon>
        <taxon>Spirurina</taxon>
        <taxon>Ascaridomorpha</taxon>
        <taxon>Ascaridoidea</taxon>
        <taxon>Ascarididae</taxon>
        <taxon>Parascaris</taxon>
    </lineage>
</organism>
<keyword evidence="2" id="KW-1185">Reference proteome</keyword>
<accession>A0A915AMP0</accession>
<reference evidence="3" key="1">
    <citation type="submission" date="2022-11" db="UniProtKB">
        <authorList>
            <consortium name="WormBaseParasite"/>
        </authorList>
    </citation>
    <scope>IDENTIFICATION</scope>
</reference>
<dbReference type="WBParaSite" id="PgR011_g180_t01">
    <property type="protein sequence ID" value="PgR011_g180_t01"/>
    <property type="gene ID" value="PgR011_g180"/>
</dbReference>
<evidence type="ECO:0000313" key="2">
    <source>
        <dbReference type="Proteomes" id="UP000887569"/>
    </source>
</evidence>
<evidence type="ECO:0000256" key="1">
    <source>
        <dbReference type="SAM" id="MobiDB-lite"/>
    </source>
</evidence>
<evidence type="ECO:0000313" key="3">
    <source>
        <dbReference type="WBParaSite" id="PgR011_g180_t01"/>
    </source>
</evidence>
<dbReference type="Proteomes" id="UP000887569">
    <property type="component" value="Unplaced"/>
</dbReference>
<proteinExistence type="predicted"/>
<protein>
    <submittedName>
        <fullName evidence="3">Metallothionein</fullName>
    </submittedName>
</protein>
<sequence length="65" mass="7156">ERATESRLSIRMVCKCGCAEGKECTCKDCPDKKGCHKGESRCCCEPTEKTSESEKAKECSKCTSK</sequence>
<feature type="region of interest" description="Disordered" evidence="1">
    <location>
        <begin position="33"/>
        <end position="55"/>
    </location>
</feature>
<dbReference type="AlphaFoldDB" id="A0A915AMP0"/>
<name>A0A915AMP0_PARUN</name>